<dbReference type="EMBL" id="CP011125">
    <property type="protein sequence ID" value="AKF06477.1"/>
    <property type="molecule type" value="Genomic_DNA"/>
</dbReference>
<reference evidence="1 2" key="1">
    <citation type="submission" date="2015-03" db="EMBL/GenBank/DDBJ databases">
        <title>Genome assembly of Sandaracinus amylolyticus DSM 53668.</title>
        <authorList>
            <person name="Sharma G."/>
            <person name="Subramanian S."/>
        </authorList>
    </citation>
    <scope>NUCLEOTIDE SEQUENCE [LARGE SCALE GENOMIC DNA]</scope>
    <source>
        <strain evidence="1 2">DSM 53668</strain>
    </source>
</reference>
<protein>
    <recommendedName>
        <fullName evidence="3">Dickkopf N-terminal cysteine-rich domain-containing protein</fullName>
    </recommendedName>
</protein>
<proteinExistence type="predicted"/>
<dbReference type="AlphaFoldDB" id="A0A0F6W3N2"/>
<sequence>MERTERETVSIARRRSIHAIAVSRRRSYLRRADRPISTRSLRSQDAHGRLPRVMPAARRAFLAVLVASLAVACSSARGDRRTGQRCADDRECQRGLCVAGVRGEEPVCTVSCASDGECPQGWTCHGVTQANVLVCASGGATPFDPTGQH</sequence>
<evidence type="ECO:0008006" key="3">
    <source>
        <dbReference type="Google" id="ProtNLM"/>
    </source>
</evidence>
<gene>
    <name evidence="1" type="ORF">DB32_003626</name>
</gene>
<dbReference type="KEGG" id="samy:DB32_003626"/>
<evidence type="ECO:0000313" key="2">
    <source>
        <dbReference type="Proteomes" id="UP000034883"/>
    </source>
</evidence>
<dbReference type="Proteomes" id="UP000034883">
    <property type="component" value="Chromosome"/>
</dbReference>
<accession>A0A0F6W3N2</accession>
<dbReference type="STRING" id="927083.DB32_003626"/>
<evidence type="ECO:0000313" key="1">
    <source>
        <dbReference type="EMBL" id="AKF06477.1"/>
    </source>
</evidence>
<organism evidence="1 2">
    <name type="scientific">Sandaracinus amylolyticus</name>
    <dbReference type="NCBI Taxonomy" id="927083"/>
    <lineage>
        <taxon>Bacteria</taxon>
        <taxon>Pseudomonadati</taxon>
        <taxon>Myxococcota</taxon>
        <taxon>Polyangia</taxon>
        <taxon>Polyangiales</taxon>
        <taxon>Sandaracinaceae</taxon>
        <taxon>Sandaracinus</taxon>
    </lineage>
</organism>
<name>A0A0F6W3N2_9BACT</name>
<keyword evidence="2" id="KW-1185">Reference proteome</keyword>